<comment type="caution">
    <text evidence="4">The sequence shown here is derived from an EMBL/GenBank/DDBJ whole genome shotgun (WGS) entry which is preliminary data.</text>
</comment>
<protein>
    <submittedName>
        <fullName evidence="4">Uncharacterized protein</fullName>
    </submittedName>
</protein>
<evidence type="ECO:0000313" key="4">
    <source>
        <dbReference type="EMBL" id="PAA57253.1"/>
    </source>
</evidence>
<dbReference type="EMBL" id="NIVC01002514">
    <property type="protein sequence ID" value="PAA57237.1"/>
    <property type="molecule type" value="Genomic_DNA"/>
</dbReference>
<sequence length="120" mass="13227">MLAVALYLALLIQVASLASAAPAWREDIVLMRQAEIYEYEVSDGSAQQPYEQSPIEPPPLDLATVAAYTPLTPVPPTLATPVHVQTAKDDKTKLAEYLDELDKQNWMTLRAPPTSTTINY</sequence>
<feature type="signal peptide" evidence="1">
    <location>
        <begin position="1"/>
        <end position="20"/>
    </location>
</feature>
<reference evidence="4 5" key="1">
    <citation type="submission" date="2017-06" db="EMBL/GenBank/DDBJ databases">
        <title>A platform for efficient transgenesis in Macrostomum lignano, a flatworm model organism for stem cell research.</title>
        <authorList>
            <person name="Berezikov E."/>
        </authorList>
    </citation>
    <scope>NUCLEOTIDE SEQUENCE [LARGE SCALE GENOMIC DNA]</scope>
    <source>
        <strain evidence="4">DV1</strain>
        <tissue evidence="4">Whole organism</tissue>
    </source>
</reference>
<dbReference type="EMBL" id="NIVC01004114">
    <property type="protein sequence ID" value="PAA48575.1"/>
    <property type="molecule type" value="Genomic_DNA"/>
</dbReference>
<name>A0A267E6P2_9PLAT</name>
<dbReference type="Proteomes" id="UP000215902">
    <property type="component" value="Unassembled WGS sequence"/>
</dbReference>
<dbReference type="EMBL" id="NIVC01002513">
    <property type="protein sequence ID" value="PAA57253.1"/>
    <property type="molecule type" value="Genomic_DNA"/>
</dbReference>
<evidence type="ECO:0000313" key="5">
    <source>
        <dbReference type="Proteomes" id="UP000215902"/>
    </source>
</evidence>
<keyword evidence="5" id="KW-1185">Reference proteome</keyword>
<evidence type="ECO:0000313" key="2">
    <source>
        <dbReference type="EMBL" id="PAA48575.1"/>
    </source>
</evidence>
<feature type="chain" id="PRO_5011916000" evidence="1">
    <location>
        <begin position="21"/>
        <end position="120"/>
    </location>
</feature>
<organism evidence="4 5">
    <name type="scientific">Macrostomum lignano</name>
    <dbReference type="NCBI Taxonomy" id="282301"/>
    <lineage>
        <taxon>Eukaryota</taxon>
        <taxon>Metazoa</taxon>
        <taxon>Spiralia</taxon>
        <taxon>Lophotrochozoa</taxon>
        <taxon>Platyhelminthes</taxon>
        <taxon>Rhabditophora</taxon>
        <taxon>Macrostomorpha</taxon>
        <taxon>Macrostomida</taxon>
        <taxon>Macrostomidae</taxon>
        <taxon>Macrostomum</taxon>
    </lineage>
</organism>
<keyword evidence="1" id="KW-0732">Signal</keyword>
<evidence type="ECO:0000256" key="1">
    <source>
        <dbReference type="SAM" id="SignalP"/>
    </source>
</evidence>
<gene>
    <name evidence="4" type="ORF">BOX15_Mlig012612g2</name>
    <name evidence="3" type="ORF">BOX15_Mlig012612g3</name>
    <name evidence="2" type="ORF">BOX15_Mlig012612g4</name>
</gene>
<dbReference type="AlphaFoldDB" id="A0A267E6P2"/>
<accession>A0A267E6P2</accession>
<proteinExistence type="predicted"/>
<evidence type="ECO:0000313" key="3">
    <source>
        <dbReference type="EMBL" id="PAA57237.1"/>
    </source>
</evidence>